<keyword evidence="2" id="KW-1185">Reference proteome</keyword>
<accession>A0A1C2I6L7</accession>
<evidence type="ECO:0008006" key="3">
    <source>
        <dbReference type="Google" id="ProtNLM"/>
    </source>
</evidence>
<proteinExistence type="predicted"/>
<dbReference type="Proteomes" id="UP000095008">
    <property type="component" value="Unassembled WGS sequence"/>
</dbReference>
<dbReference type="AlphaFoldDB" id="A0A1C2I6L7"/>
<dbReference type="Pfam" id="PF09907">
    <property type="entry name" value="HigB_toxin"/>
    <property type="match status" value="1"/>
</dbReference>
<sequence>MHVISHAKILAAQKVHKDCSSALEQWYRLTKKVQWSNYAEVKTCFPAVDKVGDKFVFDLGGNKLRLIAAIHFNSGKVFVRAILTHRAYDIGDWK</sequence>
<dbReference type="EMBL" id="LWRY01000131">
    <property type="protein sequence ID" value="OCX71567.1"/>
    <property type="molecule type" value="Genomic_DNA"/>
</dbReference>
<evidence type="ECO:0000313" key="2">
    <source>
        <dbReference type="Proteomes" id="UP000095008"/>
    </source>
</evidence>
<comment type="caution">
    <text evidence="1">The sequence shown here is derived from an EMBL/GenBank/DDBJ whole genome shotgun (WGS) entry which is preliminary data.</text>
</comment>
<dbReference type="RefSeq" id="WP_065973954.1">
    <property type="nucleotide sequence ID" value="NZ_LWRY01000131.1"/>
</dbReference>
<dbReference type="OrthoDB" id="9799912at2"/>
<dbReference type="GO" id="GO:0003723">
    <property type="term" value="F:RNA binding"/>
    <property type="evidence" value="ECO:0007669"/>
    <property type="project" value="InterPro"/>
</dbReference>
<evidence type="ECO:0000313" key="1">
    <source>
        <dbReference type="EMBL" id="OCX71567.1"/>
    </source>
</evidence>
<dbReference type="InterPro" id="IPR018669">
    <property type="entry name" value="Toxin_HigB"/>
</dbReference>
<organism evidence="1 2">
    <name type="scientific">Acidithiobacillus thiooxidans</name>
    <name type="common">Thiobacillus thiooxidans</name>
    <dbReference type="NCBI Taxonomy" id="930"/>
    <lineage>
        <taxon>Bacteria</taxon>
        <taxon>Pseudomonadati</taxon>
        <taxon>Pseudomonadota</taxon>
        <taxon>Acidithiobacillia</taxon>
        <taxon>Acidithiobacillales</taxon>
        <taxon>Acidithiobacillaceae</taxon>
        <taxon>Acidithiobacillus</taxon>
    </lineage>
</organism>
<dbReference type="GO" id="GO:0110001">
    <property type="term" value="C:toxin-antitoxin complex"/>
    <property type="evidence" value="ECO:0007669"/>
    <property type="project" value="InterPro"/>
</dbReference>
<gene>
    <name evidence="1" type="ORF">A6M23_11535</name>
</gene>
<dbReference type="GO" id="GO:0004519">
    <property type="term" value="F:endonuclease activity"/>
    <property type="evidence" value="ECO:0007669"/>
    <property type="project" value="InterPro"/>
</dbReference>
<reference evidence="1" key="1">
    <citation type="journal article" date="2016" name="Int. J. Mol. Sci.">
        <title>Comparative genomics of the extreme acidophile Acidithiobacillus thiooxidans reveals intraspecific divergence and niche adaptation.</title>
        <authorList>
            <person name="Zhang X."/>
            <person name="Feng X."/>
            <person name="Tao J."/>
            <person name="Ma L."/>
            <person name="Xiao Y."/>
            <person name="Liang Y."/>
            <person name="Liu X."/>
            <person name="Yin H."/>
        </authorList>
    </citation>
    <scope>NUCLEOTIDE SEQUENCE [LARGE SCALE GENOMIC DNA]</scope>
    <source>
        <strain evidence="1">DXS-W</strain>
    </source>
</reference>
<name>A0A1C2I6L7_ACITH</name>
<protein>
    <recommendedName>
        <fullName evidence="3">Addiction module toxin RelE</fullName>
    </recommendedName>
</protein>